<comment type="caution">
    <text evidence="2">The sequence shown here is derived from an EMBL/GenBank/DDBJ whole genome shotgun (WGS) entry which is preliminary data.</text>
</comment>
<feature type="transmembrane region" description="Helical" evidence="1">
    <location>
        <begin position="7"/>
        <end position="27"/>
    </location>
</feature>
<organism evidence="2 3">
    <name type="scientific">Pseudothauera lacus</name>
    <dbReference type="NCBI Taxonomy" id="2136175"/>
    <lineage>
        <taxon>Bacteria</taxon>
        <taxon>Pseudomonadati</taxon>
        <taxon>Pseudomonadota</taxon>
        <taxon>Betaproteobacteria</taxon>
        <taxon>Rhodocyclales</taxon>
        <taxon>Zoogloeaceae</taxon>
        <taxon>Pseudothauera</taxon>
    </lineage>
</organism>
<dbReference type="AlphaFoldDB" id="A0A2T4IFE3"/>
<dbReference type="Proteomes" id="UP000241193">
    <property type="component" value="Unassembled WGS sequence"/>
</dbReference>
<keyword evidence="1" id="KW-0472">Membrane</keyword>
<accession>A0A2T4IFE3</accession>
<keyword evidence="1" id="KW-1133">Transmembrane helix</keyword>
<reference evidence="2 3" key="2">
    <citation type="submission" date="2018-04" db="EMBL/GenBank/DDBJ databases">
        <title>Thauera lacus sp. nov., isolated from an saline lake in Inner Mongolia, China.</title>
        <authorList>
            <person name="Liang Q.-Y."/>
        </authorList>
    </citation>
    <scope>NUCLEOTIDE SEQUENCE [LARGE SCALE GENOMIC DNA]</scope>
    <source>
        <strain evidence="2 3">D20</strain>
    </source>
</reference>
<dbReference type="RefSeq" id="WP_107493428.1">
    <property type="nucleotide sequence ID" value="NZ_PZKC01000006.1"/>
</dbReference>
<feature type="transmembrane region" description="Helical" evidence="1">
    <location>
        <begin position="47"/>
        <end position="68"/>
    </location>
</feature>
<reference evidence="2 3" key="1">
    <citation type="submission" date="2018-03" db="EMBL/GenBank/DDBJ databases">
        <authorList>
            <person name="Keele B.F."/>
        </authorList>
    </citation>
    <scope>NUCLEOTIDE SEQUENCE [LARGE SCALE GENOMIC DNA]</scope>
    <source>
        <strain evidence="2 3">D20</strain>
    </source>
</reference>
<keyword evidence="1" id="KW-0812">Transmembrane</keyword>
<sequence length="73" mass="7438">MNGIRIAAIALIVAGVLGLLYGGFTYTKETHQAQVGPLSLSVAEKETVNVPIWAGVGAIVIGGIMLAFGGRKG</sequence>
<evidence type="ECO:0000313" key="2">
    <source>
        <dbReference type="EMBL" id="PTD96494.1"/>
    </source>
</evidence>
<protein>
    <submittedName>
        <fullName evidence="2">Uncharacterized protein</fullName>
    </submittedName>
</protein>
<evidence type="ECO:0000313" key="3">
    <source>
        <dbReference type="Proteomes" id="UP000241193"/>
    </source>
</evidence>
<proteinExistence type="predicted"/>
<evidence type="ECO:0000256" key="1">
    <source>
        <dbReference type="SAM" id="Phobius"/>
    </source>
</evidence>
<gene>
    <name evidence="2" type="ORF">C8261_09325</name>
</gene>
<keyword evidence="3" id="KW-1185">Reference proteome</keyword>
<name>A0A2T4IFE3_9RHOO</name>
<dbReference type="EMBL" id="PZKC01000006">
    <property type="protein sequence ID" value="PTD96494.1"/>
    <property type="molecule type" value="Genomic_DNA"/>
</dbReference>